<protein>
    <submittedName>
        <fullName evidence="1">Uncharacterized protein</fullName>
    </submittedName>
</protein>
<dbReference type="PANTHER" id="PTHR13769:SF5">
    <property type="entry name" value="APOLIPOPROTEIN B-100-RELATED"/>
    <property type="match status" value="1"/>
</dbReference>
<dbReference type="GO" id="GO:0042632">
    <property type="term" value="P:cholesterol homeostasis"/>
    <property type="evidence" value="ECO:0007669"/>
    <property type="project" value="TreeGrafter"/>
</dbReference>
<dbReference type="Ensembl" id="ENSHBUT00000020540.1">
    <property type="protein sequence ID" value="ENSHBUP00000012963.1"/>
    <property type="gene ID" value="ENSHBUG00000014697.1"/>
</dbReference>
<proteinExistence type="predicted"/>
<dbReference type="Proteomes" id="UP000264840">
    <property type="component" value="Unplaced"/>
</dbReference>
<dbReference type="AlphaFoldDB" id="A0A3Q2VWQ5"/>
<evidence type="ECO:0000313" key="1">
    <source>
        <dbReference type="Ensembl" id="ENSHBUP00000012963.1"/>
    </source>
</evidence>
<dbReference type="STRING" id="8153.ENSHBUP00000012963"/>
<dbReference type="GO" id="GO:0030301">
    <property type="term" value="P:cholesterol transport"/>
    <property type="evidence" value="ECO:0007669"/>
    <property type="project" value="TreeGrafter"/>
</dbReference>
<dbReference type="GeneTree" id="ENSGT00590000083139"/>
<dbReference type="InterPro" id="IPR052418">
    <property type="entry name" value="Apolipoprotein_B"/>
</dbReference>
<sequence>MEIYEEITGNPEEGLIVSVSNPSAGLIAVQMQAKRPAQVKARLYGRYPSEPSTDIDILGLKMSVINSEKLNLQTTWNMEIPYEMMLGAKKQVPAVMEIVSESAVITYKAVNKQVRRLEGSFAQAKKQGNVMFKRAINSLESVKSCKIVTTVTDNTVLILENYQKKVEKFLDAVVKFLRETRFQIPGYKEKLSGLEVYQKCTAFVADVSEEAIHKIPEYLSSMFSTALDYFQATEFTFPGSNRIVSGKEILDDMLVALKKIQDQVVVTVRKFRDIRLEDIVKKLSAIMQFTIQQSEKLLQTLKSQNLETLSDFVSTAYNDAMNSPVLAGFIKPVEEVCRVVMEYLKAVTAKLQNILADISSKQLTADIQSWINSMVKGINTLHNNAITSLKEKSKNVEKYVRVSDQKVEVDIPLPFVAKFN</sequence>
<dbReference type="OMA" id="ASMEMVS"/>
<dbReference type="GO" id="GO:0006642">
    <property type="term" value="P:triglyceride mobilization"/>
    <property type="evidence" value="ECO:0007669"/>
    <property type="project" value="TreeGrafter"/>
</dbReference>
<reference evidence="1" key="2">
    <citation type="submission" date="2025-09" db="UniProtKB">
        <authorList>
            <consortium name="Ensembl"/>
        </authorList>
    </citation>
    <scope>IDENTIFICATION</scope>
</reference>
<dbReference type="GO" id="GO:0042953">
    <property type="term" value="P:lipoprotein transport"/>
    <property type="evidence" value="ECO:0007669"/>
    <property type="project" value="TreeGrafter"/>
</dbReference>
<dbReference type="GO" id="GO:0120020">
    <property type="term" value="F:cholesterol transfer activity"/>
    <property type="evidence" value="ECO:0007669"/>
    <property type="project" value="TreeGrafter"/>
</dbReference>
<dbReference type="GO" id="GO:0034359">
    <property type="term" value="C:mature chylomicron"/>
    <property type="evidence" value="ECO:0007669"/>
    <property type="project" value="TreeGrafter"/>
</dbReference>
<dbReference type="GO" id="GO:0034361">
    <property type="term" value="C:very-low-density lipoprotein particle"/>
    <property type="evidence" value="ECO:0007669"/>
    <property type="project" value="TreeGrafter"/>
</dbReference>
<dbReference type="GO" id="GO:0050750">
    <property type="term" value="F:low-density lipoprotein particle receptor binding"/>
    <property type="evidence" value="ECO:0007669"/>
    <property type="project" value="TreeGrafter"/>
</dbReference>
<evidence type="ECO:0000313" key="2">
    <source>
        <dbReference type="Proteomes" id="UP000264840"/>
    </source>
</evidence>
<keyword evidence="2" id="KW-1185">Reference proteome</keyword>
<organism evidence="1 2">
    <name type="scientific">Haplochromis burtoni</name>
    <name type="common">Burton's mouthbrooder</name>
    <name type="synonym">Chromis burtoni</name>
    <dbReference type="NCBI Taxonomy" id="8153"/>
    <lineage>
        <taxon>Eukaryota</taxon>
        <taxon>Metazoa</taxon>
        <taxon>Chordata</taxon>
        <taxon>Craniata</taxon>
        <taxon>Vertebrata</taxon>
        <taxon>Euteleostomi</taxon>
        <taxon>Actinopterygii</taxon>
        <taxon>Neopterygii</taxon>
        <taxon>Teleostei</taxon>
        <taxon>Neoteleostei</taxon>
        <taxon>Acanthomorphata</taxon>
        <taxon>Ovalentaria</taxon>
        <taxon>Cichlomorphae</taxon>
        <taxon>Cichliformes</taxon>
        <taxon>Cichlidae</taxon>
        <taxon>African cichlids</taxon>
        <taxon>Pseudocrenilabrinae</taxon>
        <taxon>Haplochromini</taxon>
        <taxon>Haplochromis</taxon>
    </lineage>
</organism>
<accession>A0A3Q2VWQ5</accession>
<name>A0A3Q2VWQ5_HAPBU</name>
<dbReference type="PANTHER" id="PTHR13769">
    <property type="entry name" value="APOLIPOPROTEIN B"/>
    <property type="match status" value="1"/>
</dbReference>
<reference evidence="1" key="1">
    <citation type="submission" date="2025-08" db="UniProtKB">
        <authorList>
            <consortium name="Ensembl"/>
        </authorList>
    </citation>
    <scope>IDENTIFICATION</scope>
</reference>
<dbReference type="GO" id="GO:0034362">
    <property type="term" value="C:low-density lipoprotein particle"/>
    <property type="evidence" value="ECO:0007669"/>
    <property type="project" value="TreeGrafter"/>
</dbReference>